<dbReference type="AlphaFoldDB" id="A0A7Y4P6G5"/>
<reference evidence="1 2" key="1">
    <citation type="submission" date="2020-05" db="EMBL/GenBank/DDBJ databases">
        <authorList>
            <person name="Niu N."/>
        </authorList>
    </citation>
    <scope>NUCLEOTIDE SEQUENCE [LARGE SCALE GENOMIC DNA]</scope>
    <source>
        <strain evidence="1 2">LMG10982</strain>
    </source>
</reference>
<evidence type="ECO:0000313" key="1">
    <source>
        <dbReference type="EMBL" id="NOL49725.1"/>
    </source>
</evidence>
<proteinExistence type="predicted"/>
<dbReference type="InterPro" id="IPR006597">
    <property type="entry name" value="Sel1-like"/>
</dbReference>
<gene>
    <name evidence="1" type="ORF">HKX40_06200</name>
</gene>
<dbReference type="Pfam" id="PF08238">
    <property type="entry name" value="Sel1"/>
    <property type="match status" value="3"/>
</dbReference>
<dbReference type="InterPro" id="IPR050767">
    <property type="entry name" value="Sel1_AlgK"/>
</dbReference>
<dbReference type="PANTHER" id="PTHR11102:SF160">
    <property type="entry name" value="ERAD-ASSOCIATED E3 UBIQUITIN-PROTEIN LIGASE COMPONENT HRD3"/>
    <property type="match status" value="1"/>
</dbReference>
<dbReference type="InterPro" id="IPR011990">
    <property type="entry name" value="TPR-like_helical_dom_sf"/>
</dbReference>
<dbReference type="Gene3D" id="1.25.40.10">
    <property type="entry name" value="Tetratricopeptide repeat domain"/>
    <property type="match status" value="2"/>
</dbReference>
<accession>A0A7Y4P6G5</accession>
<dbReference type="EMBL" id="JABGBO010000005">
    <property type="protein sequence ID" value="NOL49725.1"/>
    <property type="molecule type" value="Genomic_DNA"/>
</dbReference>
<comment type="caution">
    <text evidence="1">The sequence shown here is derived from an EMBL/GenBank/DDBJ whole genome shotgun (WGS) entry which is preliminary data.</text>
</comment>
<dbReference type="SMART" id="SM00671">
    <property type="entry name" value="SEL1"/>
    <property type="match status" value="3"/>
</dbReference>
<keyword evidence="2" id="KW-1185">Reference proteome</keyword>
<dbReference type="SUPFAM" id="SSF81901">
    <property type="entry name" value="HCP-like"/>
    <property type="match status" value="2"/>
</dbReference>
<protein>
    <submittedName>
        <fullName evidence="1">Sel1 repeat family protein</fullName>
    </submittedName>
</protein>
<evidence type="ECO:0000313" key="2">
    <source>
        <dbReference type="Proteomes" id="UP000541421"/>
    </source>
</evidence>
<dbReference type="RefSeq" id="WP_171588698.1">
    <property type="nucleotide sequence ID" value="NZ_JABGBO010000005.1"/>
</dbReference>
<name>A0A7Y4P6G5_9BURK</name>
<organism evidence="1 2">
    <name type="scientific">Pelistega europaea</name>
    <dbReference type="NCBI Taxonomy" id="106147"/>
    <lineage>
        <taxon>Bacteria</taxon>
        <taxon>Pseudomonadati</taxon>
        <taxon>Pseudomonadota</taxon>
        <taxon>Betaproteobacteria</taxon>
        <taxon>Burkholderiales</taxon>
        <taxon>Alcaligenaceae</taxon>
        <taxon>Pelistega</taxon>
    </lineage>
</organism>
<dbReference type="Proteomes" id="UP000541421">
    <property type="component" value="Unassembled WGS sequence"/>
</dbReference>
<dbReference type="PANTHER" id="PTHR11102">
    <property type="entry name" value="SEL-1-LIKE PROTEIN"/>
    <property type="match status" value="1"/>
</dbReference>
<sequence length="267" mass="30895">MFKTLFSKLMQFIMAKPDGPEALDMAMEMLMEKAQTGDAQAQYEIGLYYLQGRYFNQDIPAALRWLALAAKQYHIQAEALLAYYYHQHLAQYPEYTSQVIDWAEHASLRSNLLAQSVWGEILIHGLDKQAASPYCLQYLQHAAEWKEQPEHITNTQRLLEKSATKIPRLMDYFGASSTVTAHEKDYLKQAQHQQQLRAQYLLGMLYLQGLWVEQDGNEARYWIELAAKQGYQPAQLQLSEMYRQGIAVTQSDTEAAYWEKQAQKIKA</sequence>